<comment type="subcellular location">
    <subcellularLocation>
        <location evidence="1">Mitochondrion</location>
    </subcellularLocation>
</comment>
<evidence type="ECO:0000256" key="3">
    <source>
        <dbReference type="ARBA" id="ARBA00022946"/>
    </source>
</evidence>
<keyword evidence="6" id="KW-0687">Ribonucleoprotein</keyword>
<dbReference type="OrthoDB" id="274828at2759"/>
<dbReference type="PANTHER" id="PTHR12810">
    <property type="entry name" value="MITOCHONDRIAL 28S RIBOSOMAL PROTEIN S29"/>
    <property type="match status" value="1"/>
</dbReference>
<feature type="region of interest" description="Disordered" evidence="8">
    <location>
        <begin position="37"/>
        <end position="60"/>
    </location>
</feature>
<proteinExistence type="inferred from homology"/>
<evidence type="ECO:0000256" key="6">
    <source>
        <dbReference type="ARBA" id="ARBA00023274"/>
    </source>
</evidence>
<protein>
    <recommendedName>
        <fullName evidence="7">Small ribosomal subunit protein mS29</fullName>
    </recommendedName>
</protein>
<dbReference type="EMBL" id="BPQB01000016">
    <property type="protein sequence ID" value="GJE90341.1"/>
    <property type="molecule type" value="Genomic_DNA"/>
</dbReference>
<evidence type="ECO:0000313" key="10">
    <source>
        <dbReference type="Proteomes" id="UP000703269"/>
    </source>
</evidence>
<dbReference type="Pfam" id="PF10236">
    <property type="entry name" value="DAP3"/>
    <property type="match status" value="1"/>
</dbReference>
<keyword evidence="5" id="KW-0496">Mitochondrion</keyword>
<dbReference type="GO" id="GO:0005763">
    <property type="term" value="C:mitochondrial small ribosomal subunit"/>
    <property type="evidence" value="ECO:0007669"/>
    <property type="project" value="TreeGrafter"/>
</dbReference>
<reference evidence="9 10" key="1">
    <citation type="submission" date="2021-08" db="EMBL/GenBank/DDBJ databases">
        <title>Draft Genome Sequence of Phanerochaete sordida strain YK-624.</title>
        <authorList>
            <person name="Mori T."/>
            <person name="Dohra H."/>
            <person name="Suzuki T."/>
            <person name="Kawagishi H."/>
            <person name="Hirai H."/>
        </authorList>
    </citation>
    <scope>NUCLEOTIDE SEQUENCE [LARGE SCALE GENOMIC DNA]</scope>
    <source>
        <strain evidence="9 10">YK-624</strain>
    </source>
</reference>
<organism evidence="9 10">
    <name type="scientific">Phanerochaete sordida</name>
    <dbReference type="NCBI Taxonomy" id="48140"/>
    <lineage>
        <taxon>Eukaryota</taxon>
        <taxon>Fungi</taxon>
        <taxon>Dikarya</taxon>
        <taxon>Basidiomycota</taxon>
        <taxon>Agaricomycotina</taxon>
        <taxon>Agaricomycetes</taxon>
        <taxon>Polyporales</taxon>
        <taxon>Phanerochaetaceae</taxon>
        <taxon>Phanerochaete</taxon>
    </lineage>
</organism>
<comment type="similarity">
    <text evidence="2">Belongs to the mitochondrion-specific ribosomal protein mS29 family.</text>
</comment>
<keyword evidence="3" id="KW-0809">Transit peptide</keyword>
<evidence type="ECO:0000256" key="2">
    <source>
        <dbReference type="ARBA" id="ARBA00009863"/>
    </source>
</evidence>
<dbReference type="AlphaFoldDB" id="A0A9P3LCB6"/>
<evidence type="ECO:0000256" key="5">
    <source>
        <dbReference type="ARBA" id="ARBA00023128"/>
    </source>
</evidence>
<gene>
    <name evidence="9" type="ORF">PsYK624_064720</name>
</gene>
<name>A0A9P3LCB6_9APHY</name>
<dbReference type="Gene3D" id="3.40.50.300">
    <property type="entry name" value="P-loop containing nucleotide triphosphate hydrolases"/>
    <property type="match status" value="1"/>
</dbReference>
<evidence type="ECO:0000256" key="1">
    <source>
        <dbReference type="ARBA" id="ARBA00004173"/>
    </source>
</evidence>
<dbReference type="SUPFAM" id="SSF52540">
    <property type="entry name" value="P-loop containing nucleoside triphosphate hydrolases"/>
    <property type="match status" value="1"/>
</dbReference>
<accession>A0A9P3LCB6</accession>
<dbReference type="InterPro" id="IPR027417">
    <property type="entry name" value="P-loop_NTPase"/>
</dbReference>
<dbReference type="InterPro" id="IPR019368">
    <property type="entry name" value="Ribosomal_mS29"/>
</dbReference>
<dbReference type="GO" id="GO:0003735">
    <property type="term" value="F:structural constituent of ribosome"/>
    <property type="evidence" value="ECO:0007669"/>
    <property type="project" value="TreeGrafter"/>
</dbReference>
<evidence type="ECO:0000256" key="8">
    <source>
        <dbReference type="SAM" id="MobiDB-lite"/>
    </source>
</evidence>
<evidence type="ECO:0000256" key="7">
    <source>
        <dbReference type="ARBA" id="ARBA00035140"/>
    </source>
</evidence>
<comment type="caution">
    <text evidence="9">The sequence shown here is derived from an EMBL/GenBank/DDBJ whole genome shotgun (WGS) entry which is preliminary data.</text>
</comment>
<feature type="compositionally biased region" description="Basic and acidic residues" evidence="8">
    <location>
        <begin position="38"/>
        <end position="59"/>
    </location>
</feature>
<keyword evidence="10" id="KW-1185">Reference proteome</keyword>
<evidence type="ECO:0000256" key="4">
    <source>
        <dbReference type="ARBA" id="ARBA00022980"/>
    </source>
</evidence>
<keyword evidence="4" id="KW-0689">Ribosomal protein</keyword>
<dbReference type="Proteomes" id="UP000703269">
    <property type="component" value="Unassembled WGS sequence"/>
</dbReference>
<evidence type="ECO:0000313" key="9">
    <source>
        <dbReference type="EMBL" id="GJE90341.1"/>
    </source>
</evidence>
<sequence length="452" mass="50654">MSVLGAVSLARPNVVAPSLASSSRGPACTQLRHYAPGKRMEKIKRDNKAQEAPDADAPKKNMKRIGTFMPLPASQLKHKMFNPDDPVMINPPTFHANALTTRDAASKVMQFAKPQGSIIKAYGLPINMLLEFRVLSKPCSVVRDVTLSTIERLEAASVGSSQNSRAVITGSTGSGKSYLLLQAVEYCKSRDWVVLYVPRAINLVNSSTEYVYDARTRTYLQPEFSFQLLQRFQQVNAQFMGTLKLTKDVTLGRRSLPVGTPISELVNIAQRDKALAPLMLEALLREVSRQKTHPVLLAVDDIQALYCNTYYRDPQFQGIKPYHMSVPRLLLDFISGKRYFERGAVLGAVSTTHTRFQMPLELREALKIPHDRPVSPYLRREPELVRYASGLQNIPMPSSFQVEEAASLFEIWAKDKAMHFAACDETFLSMYTQSSGNPRDFIWKGLLSSFTM</sequence>
<dbReference type="PANTHER" id="PTHR12810:SF0">
    <property type="entry name" value="SMALL RIBOSOMAL SUBUNIT PROTEIN MS29"/>
    <property type="match status" value="1"/>
</dbReference>